<organism evidence="4 5">
    <name type="scientific">Rhodobacter capsulatus</name>
    <name type="common">Rhodopseudomonas capsulata</name>
    <dbReference type="NCBI Taxonomy" id="1061"/>
    <lineage>
        <taxon>Bacteria</taxon>
        <taxon>Pseudomonadati</taxon>
        <taxon>Pseudomonadota</taxon>
        <taxon>Alphaproteobacteria</taxon>
        <taxon>Rhodobacterales</taxon>
        <taxon>Rhodobacter group</taxon>
        <taxon>Rhodobacter</taxon>
    </lineage>
</organism>
<dbReference type="InterPro" id="IPR050557">
    <property type="entry name" value="RTX_toxin/Mannuronan_C5-epim"/>
</dbReference>
<evidence type="ECO:0000256" key="2">
    <source>
        <dbReference type="ARBA" id="ARBA00022525"/>
    </source>
</evidence>
<keyword evidence="2" id="KW-0964">Secreted</keyword>
<dbReference type="PANTHER" id="PTHR38340:SF1">
    <property type="entry name" value="S-LAYER PROTEIN"/>
    <property type="match status" value="1"/>
</dbReference>
<feature type="domain" description="Hint" evidence="3">
    <location>
        <begin position="441"/>
        <end position="548"/>
    </location>
</feature>
<gene>
    <name evidence="4" type="ORF">SAMN04244550_01627</name>
</gene>
<dbReference type="OrthoDB" id="6305173at2"/>
<dbReference type="GO" id="GO:0005509">
    <property type="term" value="F:calcium ion binding"/>
    <property type="evidence" value="ECO:0007669"/>
    <property type="project" value="InterPro"/>
</dbReference>
<dbReference type="AlphaFoldDB" id="A0A1G7I261"/>
<protein>
    <submittedName>
        <fullName evidence="4">Hemolysin-type calcium-binding repeat-containing protein</fullName>
    </submittedName>
</protein>
<dbReference type="GO" id="GO:0005576">
    <property type="term" value="C:extracellular region"/>
    <property type="evidence" value="ECO:0007669"/>
    <property type="project" value="UniProtKB-SubCell"/>
</dbReference>
<dbReference type="PROSITE" id="PS00330">
    <property type="entry name" value="HEMOLYSIN_CALCIUM"/>
    <property type="match status" value="5"/>
</dbReference>
<dbReference type="CDD" id="cd00081">
    <property type="entry name" value="Hint"/>
    <property type="match status" value="1"/>
</dbReference>
<dbReference type="EMBL" id="FNAY01000006">
    <property type="protein sequence ID" value="SDF06474.1"/>
    <property type="molecule type" value="Genomic_DNA"/>
</dbReference>
<dbReference type="SUPFAM" id="SSF51120">
    <property type="entry name" value="beta-Roll"/>
    <property type="match status" value="1"/>
</dbReference>
<dbReference type="RefSeq" id="WP_074553481.1">
    <property type="nucleotide sequence ID" value="NZ_CP119563.1"/>
</dbReference>
<dbReference type="InterPro" id="IPR036844">
    <property type="entry name" value="Hint_dom_sf"/>
</dbReference>
<dbReference type="PANTHER" id="PTHR38340">
    <property type="entry name" value="S-LAYER PROTEIN"/>
    <property type="match status" value="1"/>
</dbReference>
<reference evidence="4 5" key="1">
    <citation type="submission" date="2016-10" db="EMBL/GenBank/DDBJ databases">
        <authorList>
            <person name="de Groot N.N."/>
        </authorList>
    </citation>
    <scope>NUCLEOTIDE SEQUENCE [LARGE SCALE GENOMIC DNA]</scope>
    <source>
        <strain evidence="5">DSM 938 / 37b4</strain>
    </source>
</reference>
<dbReference type="Pfam" id="PF13403">
    <property type="entry name" value="Hint_2"/>
    <property type="match status" value="1"/>
</dbReference>
<proteinExistence type="predicted"/>
<dbReference type="SMART" id="SM00306">
    <property type="entry name" value="HintN"/>
    <property type="match status" value="1"/>
</dbReference>
<dbReference type="Pfam" id="PF00353">
    <property type="entry name" value="HemolysinCabind"/>
    <property type="match status" value="3"/>
</dbReference>
<dbReference type="InterPro" id="IPR028992">
    <property type="entry name" value="Hedgehog/Intein_dom"/>
</dbReference>
<evidence type="ECO:0000313" key="5">
    <source>
        <dbReference type="Proteomes" id="UP000183812"/>
    </source>
</evidence>
<name>A0A1G7I261_RHOCA</name>
<evidence type="ECO:0000313" key="4">
    <source>
        <dbReference type="EMBL" id="SDF06474.1"/>
    </source>
</evidence>
<dbReference type="SUPFAM" id="SSF51294">
    <property type="entry name" value="Hedgehog/intein (Hint) domain"/>
    <property type="match status" value="1"/>
</dbReference>
<comment type="subcellular location">
    <subcellularLocation>
        <location evidence="1">Secreted</location>
    </subcellularLocation>
</comment>
<dbReference type="InterPro" id="IPR003587">
    <property type="entry name" value="Hint_dom_N"/>
</dbReference>
<dbReference type="InterPro" id="IPR018511">
    <property type="entry name" value="Hemolysin-typ_Ca-bd_CS"/>
</dbReference>
<dbReference type="InterPro" id="IPR001343">
    <property type="entry name" value="Hemolysn_Ca-bd"/>
</dbReference>
<dbReference type="Gene3D" id="2.150.10.10">
    <property type="entry name" value="Serralysin-like metalloprotease, C-terminal"/>
    <property type="match status" value="3"/>
</dbReference>
<dbReference type="Proteomes" id="UP000183812">
    <property type="component" value="Unassembled WGS sequence"/>
</dbReference>
<dbReference type="InterPro" id="IPR011049">
    <property type="entry name" value="Serralysin-like_metalloprot_C"/>
</dbReference>
<evidence type="ECO:0000259" key="3">
    <source>
        <dbReference type="SMART" id="SM00306"/>
    </source>
</evidence>
<accession>A0A1G7I261</accession>
<evidence type="ECO:0000256" key="1">
    <source>
        <dbReference type="ARBA" id="ARBA00004613"/>
    </source>
</evidence>
<sequence>MATYRIGGYSAASITSAGGSSFTLDPGYESATQAVTITVTDNDAYFSGSASGQLDGNQTAVVTTASGAVLASGAVRLGTATSFTTTSGTTARIYDVYVGNTLVGYVSTSALTPGVVMTVTGSASATSTGQSYSGLASTSYASSAASSLVGGAGDDSIRAGAGNDTVSGNAGHDTIDGGAGNDVLSGNDGNDLILGGTGNDTLDGGAGNDTLAGGAGADSLNGGSGMDYADYSASSGAVTIDLSRWTAAGGDAAGDSLTGIDGLIGSAQGDSLVGFDDAAYSGSDVYTNIFYGGGGNDTLDGRGGNDILYGGDDNDLILGGSGDDTLFGDAGDDRLSGGLGADVLTGGNGADTFVFDAQSGADRITDFDLALIDGKTRDQLDVSGLRDDQGKLVTWDDAVIGSDADGHAVITFPTVTGGPVITLVGTQADQISRPLLHAMGVPCFTAGTLIGTPRGPVPVETLRPGDLVVTRDHGAVPVLWSGGRSLTAGDLAAEPGLLPVAIRENALGRHGALLLSPQHAVLALTDQGERLVRARHLAALNDPRFRIARGKRRVSYHHILLQRHGIVTANGLPCETLYPGPMALAALGPAARLSIALAQPWLAGVVLGAADPLTVYGPTARPLALRRGLRLLDPAALSARRVA</sequence>
<dbReference type="PRINTS" id="PR00313">
    <property type="entry name" value="CABNDNGRPT"/>
</dbReference>